<dbReference type="GO" id="GO:0055091">
    <property type="term" value="P:phospholipid homeostasis"/>
    <property type="evidence" value="ECO:0007669"/>
    <property type="project" value="TreeGrafter"/>
</dbReference>
<reference evidence="8 9" key="1">
    <citation type="submission" date="2015-06" db="EMBL/GenBank/DDBJ databases">
        <title>Draft genome sequence of an Alphaproteobacteria species associated to the Mediterranean sponge Oscarella lobularis.</title>
        <authorList>
            <person name="Jourda C."/>
            <person name="Santini S."/>
            <person name="Claverie J.-M."/>
        </authorList>
    </citation>
    <scope>NUCLEOTIDE SEQUENCE [LARGE SCALE GENOMIC DNA]</scope>
    <source>
        <strain evidence="8">IGS</strain>
    </source>
</reference>
<keyword evidence="4 6" id="KW-1133">Transmembrane helix</keyword>
<feature type="transmembrane region" description="Helical" evidence="6">
    <location>
        <begin position="230"/>
        <end position="247"/>
    </location>
</feature>
<sequence length="634" mass="68154">MRAKSIPIERDDGACLRALLSKQVIPCALLFLFGWIIWQKSGELDFTAIRTQVGAISHWQWGLATAGAALSFWAIGRMDAVVHRLLDTGVGDRAAQLSGVASVATAQITGFGLLTGTLARWRVLPGIGLWKAAQITAAVSITFMVALGGLTAVMILLAGPELAWSKPAAVLGLFFIAGLVAATIWKPRWLLKADLPPLRAQATLAGLALLDTMAAALALYVLMPADVVPAPMVFYAVFLMALGVGLLGTTPGGLGPFEMMMLACFTQIPDATILAAIAAYRIVYFALPAALAVVVLVAGPWLRLCQEVPRAARVQSGRKTADRPVAMGALTFNAQRAESGLLRQGELDLLVNDQDHAVSLVAPAGQSLIMLTDPLNHKHPTAETLHTLRSAAASRFLVPCLYKCNARTAVAARRAGWRLLQVSQEAVVDPARFDLGARGCRQLRRYLRKAADVVIEDVTVNPPLREMRQLSRAWAAGRKGARGFSMGLFDETYVRAQHVYAARLDGKLVGFVSFHESWRERTLDLMCMGAQAPTGTAHALIHAAILGAKADGLARLSLAAVPGLSDRLRLPSTLAGRFHRLSGAEGLRRFKSCFDPRWEPLYLAAPGALSLALAGVDLIDRITRPRAQLYARRS</sequence>
<keyword evidence="9" id="KW-1185">Reference proteome</keyword>
<dbReference type="Proteomes" id="UP000037178">
    <property type="component" value="Unassembled WGS sequence"/>
</dbReference>
<evidence type="ECO:0000256" key="3">
    <source>
        <dbReference type="ARBA" id="ARBA00022692"/>
    </source>
</evidence>
<dbReference type="PANTHER" id="PTHR34697">
    <property type="entry name" value="PHOSPHATIDYLGLYCEROL LYSYLTRANSFERASE"/>
    <property type="match status" value="1"/>
</dbReference>
<feature type="transmembrane region" description="Helical" evidence="6">
    <location>
        <begin position="58"/>
        <end position="76"/>
    </location>
</feature>
<comment type="caution">
    <text evidence="8">The sequence shown here is derived from an EMBL/GenBank/DDBJ whole genome shotgun (WGS) entry which is preliminary data.</text>
</comment>
<evidence type="ECO:0000256" key="2">
    <source>
        <dbReference type="ARBA" id="ARBA00022475"/>
    </source>
</evidence>
<dbReference type="PANTHER" id="PTHR34697:SF2">
    <property type="entry name" value="PHOSPHATIDYLGLYCEROL LYSYLTRANSFERASE"/>
    <property type="match status" value="1"/>
</dbReference>
<gene>
    <name evidence="8" type="ORF">AIOL_001893</name>
</gene>
<evidence type="ECO:0000256" key="4">
    <source>
        <dbReference type="ARBA" id="ARBA00022989"/>
    </source>
</evidence>
<dbReference type="SUPFAM" id="SSF55729">
    <property type="entry name" value="Acyl-CoA N-acyltransferases (Nat)"/>
    <property type="match status" value="1"/>
</dbReference>
<organism evidence="8 9">
    <name type="scientific">Candidatus Rhodobacter oscarellae</name>
    <dbReference type="NCBI Taxonomy" id="1675527"/>
    <lineage>
        <taxon>Bacteria</taxon>
        <taxon>Pseudomonadati</taxon>
        <taxon>Pseudomonadota</taxon>
        <taxon>Alphaproteobacteria</taxon>
        <taxon>Rhodobacterales</taxon>
        <taxon>Rhodobacter group</taxon>
        <taxon>Rhodobacter</taxon>
    </lineage>
</organism>
<dbReference type="OrthoDB" id="145485at2"/>
<keyword evidence="2" id="KW-1003">Cell membrane</keyword>
<proteinExistence type="predicted"/>
<feature type="transmembrane region" description="Helical" evidence="6">
    <location>
        <begin position="282"/>
        <end position="302"/>
    </location>
</feature>
<feature type="transmembrane region" description="Helical" evidence="6">
    <location>
        <begin position="168"/>
        <end position="185"/>
    </location>
</feature>
<protein>
    <submittedName>
        <fullName evidence="8">Putative membrane protein</fullName>
    </submittedName>
</protein>
<feature type="transmembrane region" description="Helical" evidence="6">
    <location>
        <begin position="259"/>
        <end position="277"/>
    </location>
</feature>
<feature type="transmembrane region" description="Helical" evidence="6">
    <location>
        <begin position="205"/>
        <end position="223"/>
    </location>
</feature>
<evidence type="ECO:0000256" key="5">
    <source>
        <dbReference type="ARBA" id="ARBA00023136"/>
    </source>
</evidence>
<accession>A0A0J9E2H8</accession>
<dbReference type="PATRIC" id="fig|1675527.3.peg.1989"/>
<dbReference type="RefSeq" id="WP_049642739.1">
    <property type="nucleotide sequence ID" value="NZ_LFTY01000002.1"/>
</dbReference>
<evidence type="ECO:0000256" key="1">
    <source>
        <dbReference type="ARBA" id="ARBA00004651"/>
    </source>
</evidence>
<dbReference type="GO" id="GO:0005886">
    <property type="term" value="C:plasma membrane"/>
    <property type="evidence" value="ECO:0007669"/>
    <property type="project" value="UniProtKB-SubCell"/>
</dbReference>
<evidence type="ECO:0000313" key="9">
    <source>
        <dbReference type="Proteomes" id="UP000037178"/>
    </source>
</evidence>
<dbReference type="Pfam" id="PF09924">
    <property type="entry name" value="LPG_synthase_C"/>
    <property type="match status" value="1"/>
</dbReference>
<name>A0A0J9E2H8_9RHOB</name>
<dbReference type="EMBL" id="LFTY01000002">
    <property type="protein sequence ID" value="KMW56935.1"/>
    <property type="molecule type" value="Genomic_DNA"/>
</dbReference>
<dbReference type="AlphaFoldDB" id="A0A0J9E2H8"/>
<dbReference type="GO" id="GO:0016755">
    <property type="term" value="F:aminoacyltransferase activity"/>
    <property type="evidence" value="ECO:0007669"/>
    <property type="project" value="TreeGrafter"/>
</dbReference>
<dbReference type="InterPro" id="IPR024320">
    <property type="entry name" value="LPG_synthase_C"/>
</dbReference>
<dbReference type="InterPro" id="IPR016181">
    <property type="entry name" value="Acyl_CoA_acyltransferase"/>
</dbReference>
<keyword evidence="3 6" id="KW-0812">Transmembrane</keyword>
<feature type="transmembrane region" description="Helical" evidence="6">
    <location>
        <begin position="20"/>
        <end position="38"/>
    </location>
</feature>
<evidence type="ECO:0000259" key="7">
    <source>
        <dbReference type="Pfam" id="PF09924"/>
    </source>
</evidence>
<feature type="transmembrane region" description="Helical" evidence="6">
    <location>
        <begin position="97"/>
        <end position="121"/>
    </location>
</feature>
<evidence type="ECO:0000313" key="8">
    <source>
        <dbReference type="EMBL" id="KMW56935.1"/>
    </source>
</evidence>
<comment type="subcellular location">
    <subcellularLocation>
        <location evidence="1">Cell membrane</location>
        <topology evidence="1">Multi-pass membrane protein</topology>
    </subcellularLocation>
</comment>
<dbReference type="STRING" id="1675527.AIOL_001893"/>
<keyword evidence="5 6" id="KW-0472">Membrane</keyword>
<evidence type="ECO:0000256" key="6">
    <source>
        <dbReference type="SAM" id="Phobius"/>
    </source>
</evidence>
<feature type="transmembrane region" description="Helical" evidence="6">
    <location>
        <begin position="133"/>
        <end position="156"/>
    </location>
</feature>
<dbReference type="InterPro" id="IPR051211">
    <property type="entry name" value="PG_lysyltransferase"/>
</dbReference>
<feature type="domain" description="Phosphatidylglycerol lysyltransferase C-terminal" evidence="7">
    <location>
        <begin position="354"/>
        <end position="604"/>
    </location>
</feature>